<dbReference type="PANTHER" id="PTHR33408:SF2">
    <property type="entry name" value="TRANSPOSASE DDE DOMAIN-CONTAINING PROTEIN"/>
    <property type="match status" value="1"/>
</dbReference>
<dbReference type="InterPro" id="IPR025668">
    <property type="entry name" value="Tnp_DDE_dom"/>
</dbReference>
<proteinExistence type="predicted"/>
<organism evidence="4">
    <name type="scientific">marine sediment metagenome</name>
    <dbReference type="NCBI Taxonomy" id="412755"/>
    <lineage>
        <taxon>unclassified sequences</taxon>
        <taxon>metagenomes</taxon>
        <taxon>ecological metagenomes</taxon>
    </lineage>
</organism>
<protein>
    <recommendedName>
        <fullName evidence="5">Transposase DDE domain-containing protein</fullName>
    </recommendedName>
</protein>
<dbReference type="Pfam" id="PF05598">
    <property type="entry name" value="DUF772"/>
    <property type="match status" value="1"/>
</dbReference>
<dbReference type="InterPro" id="IPR008490">
    <property type="entry name" value="Transposase_InsH_N"/>
</dbReference>
<feature type="domain" description="Transposase DDE" evidence="3">
    <location>
        <begin position="308"/>
        <end position="428"/>
    </location>
</feature>
<dbReference type="Pfam" id="PF13751">
    <property type="entry name" value="DDE_Tnp_1_6"/>
    <property type="match status" value="1"/>
</dbReference>
<dbReference type="NCBIfam" id="NF033551">
    <property type="entry name" value="transpos_IS1182"/>
    <property type="match status" value="1"/>
</dbReference>
<name>A0A0F9M0K2_9ZZZZ</name>
<dbReference type="EMBL" id="LAZR01005318">
    <property type="protein sequence ID" value="KKN00935.1"/>
    <property type="molecule type" value="Genomic_DNA"/>
</dbReference>
<evidence type="ECO:0000313" key="4">
    <source>
        <dbReference type="EMBL" id="KKN00935.1"/>
    </source>
</evidence>
<feature type="domain" description="Transposase InsH N-terminal" evidence="2">
    <location>
        <begin position="13"/>
        <end position="70"/>
    </location>
</feature>
<reference evidence="4" key="1">
    <citation type="journal article" date="2015" name="Nature">
        <title>Complex archaea that bridge the gap between prokaryotes and eukaryotes.</title>
        <authorList>
            <person name="Spang A."/>
            <person name="Saw J.H."/>
            <person name="Jorgensen S.L."/>
            <person name="Zaremba-Niedzwiedzka K."/>
            <person name="Martijn J."/>
            <person name="Lind A.E."/>
            <person name="van Eijk R."/>
            <person name="Schleper C."/>
            <person name="Guy L."/>
            <person name="Ettema T.J."/>
        </authorList>
    </citation>
    <scope>NUCLEOTIDE SEQUENCE</scope>
</reference>
<evidence type="ECO:0000259" key="3">
    <source>
        <dbReference type="Pfam" id="PF13751"/>
    </source>
</evidence>
<gene>
    <name evidence="4" type="ORF">LCGC14_1132880</name>
</gene>
<keyword evidence="1" id="KW-0175">Coiled coil</keyword>
<evidence type="ECO:0000256" key="1">
    <source>
        <dbReference type="SAM" id="Coils"/>
    </source>
</evidence>
<accession>A0A0F9M0K2</accession>
<dbReference type="AlphaFoldDB" id="A0A0F9M0K2"/>
<comment type="caution">
    <text evidence="4">The sequence shown here is derived from an EMBL/GenBank/DDBJ whole genome shotgun (WGS) entry which is preliminary data.</text>
</comment>
<sequence>MKLICIRLVTDPVGNAEYDPKTMLKLFVYGYSYGWKSCRKLERAIHHNLSFIWLMGGLKPDYKTVSEFRRKNKGPLNGVLKKCVRMCIELDLIEGNVLFVDGAKIRANAGRGRNYTKKEYERKLLEIDQNIDKLFEECERIDREEDANESLVKMKKELVNNKSYRARIQEILNRFKEEEEQGKSPKTINRTDPESAMMGSIQGTHASYNVQSVVDDKHGLIAHADVVSDVNDRNQFSNQITQAEEVTGKECEICCGDAGYANTNELERIDRRGTRVIVPSQRQALHNREDKPFSKDKFDYDKDLDCYYCPEGHKLVYAGMHESGKSIAYRINDANICKQCSNFVECTNAQSGRKIVRLLQEEVREKLERQYEQSKSQEVYKRRKSRVEHPFGHIKRNLGMMNFLLRGKEGVQAELSIAATCFNIARMITLFGGVKGFIGRLCTV</sequence>
<evidence type="ECO:0008006" key="5">
    <source>
        <dbReference type="Google" id="ProtNLM"/>
    </source>
</evidence>
<feature type="coiled-coil region" evidence="1">
    <location>
        <begin position="117"/>
        <end position="181"/>
    </location>
</feature>
<dbReference type="InterPro" id="IPR047629">
    <property type="entry name" value="IS1182_transpos"/>
</dbReference>
<evidence type="ECO:0000259" key="2">
    <source>
        <dbReference type="Pfam" id="PF05598"/>
    </source>
</evidence>
<dbReference type="PANTHER" id="PTHR33408">
    <property type="entry name" value="TRANSPOSASE"/>
    <property type="match status" value="1"/>
</dbReference>